<dbReference type="Pfam" id="PF00296">
    <property type="entry name" value="Bac_luciferase"/>
    <property type="match status" value="1"/>
</dbReference>
<comment type="caution">
    <text evidence="4">The sequence shown here is derived from an EMBL/GenBank/DDBJ whole genome shotgun (WGS) entry which is preliminary data.</text>
</comment>
<dbReference type="InterPro" id="IPR011251">
    <property type="entry name" value="Luciferase-like_dom"/>
</dbReference>
<evidence type="ECO:0000256" key="2">
    <source>
        <dbReference type="ARBA" id="ARBA00023033"/>
    </source>
</evidence>
<dbReference type="InterPro" id="IPR036661">
    <property type="entry name" value="Luciferase-like_sf"/>
</dbReference>
<dbReference type="Proteomes" id="UP001597114">
    <property type="component" value="Unassembled WGS sequence"/>
</dbReference>
<keyword evidence="1 4" id="KW-0560">Oxidoreductase</keyword>
<dbReference type="InterPro" id="IPR050766">
    <property type="entry name" value="Bact_Lucif_Oxidored"/>
</dbReference>
<dbReference type="EMBL" id="JBHUCO010000024">
    <property type="protein sequence ID" value="MFD1520207.1"/>
    <property type="molecule type" value="Genomic_DNA"/>
</dbReference>
<dbReference type="GO" id="GO:0016491">
    <property type="term" value="F:oxidoreductase activity"/>
    <property type="evidence" value="ECO:0007669"/>
    <property type="project" value="UniProtKB-KW"/>
</dbReference>
<keyword evidence="2" id="KW-0503">Monooxygenase</keyword>
<dbReference type="EC" id="1.-.-.-" evidence="4"/>
<evidence type="ECO:0000313" key="5">
    <source>
        <dbReference type="Proteomes" id="UP001597114"/>
    </source>
</evidence>
<evidence type="ECO:0000259" key="3">
    <source>
        <dbReference type="Pfam" id="PF00296"/>
    </source>
</evidence>
<accession>A0ABW4EZ13</accession>
<keyword evidence="5" id="KW-1185">Reference proteome</keyword>
<dbReference type="PANTHER" id="PTHR30137">
    <property type="entry name" value="LUCIFERASE-LIKE MONOOXYGENASE"/>
    <property type="match status" value="1"/>
</dbReference>
<organism evidence="4 5">
    <name type="scientific">Pseudonocardia yunnanensis</name>
    <dbReference type="NCBI Taxonomy" id="58107"/>
    <lineage>
        <taxon>Bacteria</taxon>
        <taxon>Bacillati</taxon>
        <taxon>Actinomycetota</taxon>
        <taxon>Actinomycetes</taxon>
        <taxon>Pseudonocardiales</taxon>
        <taxon>Pseudonocardiaceae</taxon>
        <taxon>Pseudonocardia</taxon>
    </lineage>
</organism>
<protein>
    <submittedName>
        <fullName evidence="4">LLM class flavin-dependent oxidoreductase</fullName>
        <ecNumber evidence="4">1.-.-.-</ecNumber>
    </submittedName>
</protein>
<dbReference type="RefSeq" id="WP_344727591.1">
    <property type="nucleotide sequence ID" value="NZ_BAAAUS010000043.1"/>
</dbReference>
<feature type="domain" description="Luciferase-like" evidence="3">
    <location>
        <begin position="5"/>
        <end position="298"/>
    </location>
</feature>
<dbReference type="Gene3D" id="3.20.20.30">
    <property type="entry name" value="Luciferase-like domain"/>
    <property type="match status" value="1"/>
</dbReference>
<dbReference type="SUPFAM" id="SSF51679">
    <property type="entry name" value="Bacterial luciferase-like"/>
    <property type="match status" value="1"/>
</dbReference>
<sequence length="346" mass="37567">MGFAFGIFDSFDLGDSTPGAVLASRLDLAVAAEAAGIDHYHVTEHHGTPLSVCPSPNLFLAALSQRTSRMRIGALVNVLPTYDPLRLAEEIAVLDQLCAGRLDLGVGRGVSPYELAYFGVSDEDSRALFTETLDVVTTALATGRMVHRGERLRDYDVELSVRPVQQPHPPLWYASSNTNSAEWAGRSGINFVGRWNGGSFTSAADTYWRAWESGPRPHGGTPRVGMAATVYIDDTDAGALDRYRKANDVFVRELTKLWHDHDDHRVDAQFDTDAGLRRGAALVGSPETVRDLLLEQVERADVNYFEVTLAFGDLTPAESAANLEAFTEVVMPAVRAATAGRPYAGS</sequence>
<gene>
    <name evidence="4" type="ORF">ACFSJD_22120</name>
</gene>
<proteinExistence type="predicted"/>
<reference evidence="5" key="1">
    <citation type="journal article" date="2019" name="Int. J. Syst. Evol. Microbiol.">
        <title>The Global Catalogue of Microorganisms (GCM) 10K type strain sequencing project: providing services to taxonomists for standard genome sequencing and annotation.</title>
        <authorList>
            <consortium name="The Broad Institute Genomics Platform"/>
            <consortium name="The Broad Institute Genome Sequencing Center for Infectious Disease"/>
            <person name="Wu L."/>
            <person name="Ma J."/>
        </authorList>
    </citation>
    <scope>NUCLEOTIDE SEQUENCE [LARGE SCALE GENOMIC DNA]</scope>
    <source>
        <strain evidence="5">CCM 7043</strain>
    </source>
</reference>
<evidence type="ECO:0000313" key="4">
    <source>
        <dbReference type="EMBL" id="MFD1520207.1"/>
    </source>
</evidence>
<evidence type="ECO:0000256" key="1">
    <source>
        <dbReference type="ARBA" id="ARBA00023002"/>
    </source>
</evidence>
<dbReference type="PANTHER" id="PTHR30137:SF8">
    <property type="entry name" value="BLR5498 PROTEIN"/>
    <property type="match status" value="1"/>
</dbReference>
<name>A0ABW4EZ13_9PSEU</name>